<evidence type="ECO:0008006" key="4">
    <source>
        <dbReference type="Google" id="ProtNLM"/>
    </source>
</evidence>
<dbReference type="EMBL" id="CADIKI010000003">
    <property type="protein sequence ID" value="CAB3783135.1"/>
    <property type="molecule type" value="Genomic_DNA"/>
</dbReference>
<protein>
    <recommendedName>
        <fullName evidence="4">Small multidrug resistance protein</fullName>
    </recommendedName>
</protein>
<gene>
    <name evidence="2" type="ORF">LMG27177_01432</name>
</gene>
<keyword evidence="1" id="KW-0472">Membrane</keyword>
<evidence type="ECO:0000313" key="2">
    <source>
        <dbReference type="EMBL" id="CAB3783135.1"/>
    </source>
</evidence>
<name>A0A6J5FQB1_9BURK</name>
<organism evidence="2 3">
    <name type="scientific">Paraburkholderia fynbosensis</name>
    <dbReference type="NCBI Taxonomy" id="1200993"/>
    <lineage>
        <taxon>Bacteria</taxon>
        <taxon>Pseudomonadati</taxon>
        <taxon>Pseudomonadota</taxon>
        <taxon>Betaproteobacteria</taxon>
        <taxon>Burkholderiales</taxon>
        <taxon>Burkholderiaceae</taxon>
        <taxon>Paraburkholderia</taxon>
    </lineage>
</organism>
<evidence type="ECO:0000313" key="3">
    <source>
        <dbReference type="Proteomes" id="UP000494252"/>
    </source>
</evidence>
<feature type="transmembrane region" description="Helical" evidence="1">
    <location>
        <begin position="47"/>
        <end position="67"/>
    </location>
</feature>
<feature type="transmembrane region" description="Helical" evidence="1">
    <location>
        <begin position="99"/>
        <end position="117"/>
    </location>
</feature>
<proteinExistence type="predicted"/>
<reference evidence="2 3" key="1">
    <citation type="submission" date="2020-04" db="EMBL/GenBank/DDBJ databases">
        <authorList>
            <person name="De Canck E."/>
        </authorList>
    </citation>
    <scope>NUCLEOTIDE SEQUENCE [LARGE SCALE GENOMIC DNA]</scope>
    <source>
        <strain evidence="2 3">LMG 27177</strain>
    </source>
</reference>
<dbReference type="RefSeq" id="WP_175158727.1">
    <property type="nucleotide sequence ID" value="NZ_CADIKI010000003.1"/>
</dbReference>
<dbReference type="AlphaFoldDB" id="A0A6J5FQB1"/>
<feature type="transmembrane region" description="Helical" evidence="1">
    <location>
        <begin position="74"/>
        <end position="93"/>
    </location>
</feature>
<dbReference type="Proteomes" id="UP000494252">
    <property type="component" value="Unassembled WGS sequence"/>
</dbReference>
<accession>A0A6J5FQB1</accession>
<keyword evidence="3" id="KW-1185">Reference proteome</keyword>
<evidence type="ECO:0000256" key="1">
    <source>
        <dbReference type="SAM" id="Phobius"/>
    </source>
</evidence>
<dbReference type="Gene3D" id="1.10.3730.20">
    <property type="match status" value="1"/>
</dbReference>
<keyword evidence="1" id="KW-0812">Transmembrane</keyword>
<sequence length="118" mass="11951">MAIFLLFAAGTLSAVASVLLRVAATMNSVQTSGGLLSLDTLTSGPMLMRAGAIGAYGAGFVLYALALRRVELSLAYPLMVGITIIELFGYGLFAGEAVTAKAAAGAALLAAGIYLIYS</sequence>
<keyword evidence="1" id="KW-1133">Transmembrane helix</keyword>